<dbReference type="GO" id="GO:0005737">
    <property type="term" value="C:cytoplasm"/>
    <property type="evidence" value="ECO:0007669"/>
    <property type="project" value="UniProtKB-ARBA"/>
</dbReference>
<protein>
    <recommendedName>
        <fullName evidence="2">START domain-containing protein</fullName>
    </recommendedName>
</protein>
<evidence type="ECO:0000313" key="3">
    <source>
        <dbReference type="EMBL" id="CAI2372937.1"/>
    </source>
</evidence>
<dbReference type="GO" id="GO:0008289">
    <property type="term" value="F:lipid binding"/>
    <property type="evidence" value="ECO:0007669"/>
    <property type="project" value="InterPro"/>
</dbReference>
<dbReference type="Gene3D" id="3.30.530.20">
    <property type="match status" value="1"/>
</dbReference>
<dbReference type="InterPro" id="IPR051213">
    <property type="entry name" value="START_lipid_transfer"/>
</dbReference>
<dbReference type="InterPro" id="IPR002913">
    <property type="entry name" value="START_lipid-bd_dom"/>
</dbReference>
<dbReference type="InterPro" id="IPR023393">
    <property type="entry name" value="START-like_dom_sf"/>
</dbReference>
<name>A0AAD2CWL7_EUPCR</name>
<gene>
    <name evidence="3" type="ORF">ECRASSUSDP1_LOCUS14274</name>
</gene>
<feature type="domain" description="START" evidence="2">
    <location>
        <begin position="49"/>
        <end position="215"/>
    </location>
</feature>
<dbReference type="EMBL" id="CAMPGE010014255">
    <property type="protein sequence ID" value="CAI2372937.1"/>
    <property type="molecule type" value="Genomic_DNA"/>
</dbReference>
<keyword evidence="4" id="KW-1185">Reference proteome</keyword>
<reference evidence="3" key="1">
    <citation type="submission" date="2023-07" db="EMBL/GenBank/DDBJ databases">
        <authorList>
            <consortium name="AG Swart"/>
            <person name="Singh M."/>
            <person name="Singh A."/>
            <person name="Seah K."/>
            <person name="Emmerich C."/>
        </authorList>
    </citation>
    <scope>NUCLEOTIDE SEQUENCE</scope>
    <source>
        <strain evidence="3">DP1</strain>
    </source>
</reference>
<dbReference type="AlphaFoldDB" id="A0AAD2CWL7"/>
<dbReference type="PANTHER" id="PTHR19308">
    <property type="entry name" value="PHOSPHATIDYLCHOLINE TRANSFER PROTEIN"/>
    <property type="match status" value="1"/>
</dbReference>
<dbReference type="Pfam" id="PF01852">
    <property type="entry name" value="START"/>
    <property type="match status" value="1"/>
</dbReference>
<dbReference type="PANTHER" id="PTHR19308:SF56">
    <property type="entry name" value="START DOMAIN-CONTAINING PROTEIN"/>
    <property type="match status" value="1"/>
</dbReference>
<dbReference type="Proteomes" id="UP001295684">
    <property type="component" value="Unassembled WGS sequence"/>
</dbReference>
<sequence>MESTSPQFPVDATTLLPPAPTLEESISEELLTLLLKSREKFTEGITLFSDEKWELKKDKEEAKLWTKKAEEGGVKLFRREAVIEKSAEVVDEWLSDQENVLERVANNNKLKHSDVVKKFNEDAKLIRREIKGNLLVTNRDMCLFWNRLNLTDGSIAHVMFSIEHEDIPKTKCVRAEAKINLLILKPISDESCMLSNIGKVDPKGSIPTAFVNKMLVKQYDDLLKLKKSVEA</sequence>
<organism evidence="3 4">
    <name type="scientific">Euplotes crassus</name>
    <dbReference type="NCBI Taxonomy" id="5936"/>
    <lineage>
        <taxon>Eukaryota</taxon>
        <taxon>Sar</taxon>
        <taxon>Alveolata</taxon>
        <taxon>Ciliophora</taxon>
        <taxon>Intramacronucleata</taxon>
        <taxon>Spirotrichea</taxon>
        <taxon>Hypotrichia</taxon>
        <taxon>Euplotida</taxon>
        <taxon>Euplotidae</taxon>
        <taxon>Moneuplotes</taxon>
    </lineage>
</organism>
<evidence type="ECO:0000259" key="2">
    <source>
        <dbReference type="PROSITE" id="PS50848"/>
    </source>
</evidence>
<feature type="region of interest" description="Disordered" evidence="1">
    <location>
        <begin position="1"/>
        <end position="21"/>
    </location>
</feature>
<dbReference type="SUPFAM" id="SSF55961">
    <property type="entry name" value="Bet v1-like"/>
    <property type="match status" value="1"/>
</dbReference>
<evidence type="ECO:0000313" key="4">
    <source>
        <dbReference type="Proteomes" id="UP001295684"/>
    </source>
</evidence>
<comment type="caution">
    <text evidence="3">The sequence shown here is derived from an EMBL/GenBank/DDBJ whole genome shotgun (WGS) entry which is preliminary data.</text>
</comment>
<accession>A0AAD2CWL7</accession>
<proteinExistence type="predicted"/>
<dbReference type="CDD" id="cd00177">
    <property type="entry name" value="START"/>
    <property type="match status" value="1"/>
</dbReference>
<dbReference type="PROSITE" id="PS50848">
    <property type="entry name" value="START"/>
    <property type="match status" value="1"/>
</dbReference>
<evidence type="ECO:0000256" key="1">
    <source>
        <dbReference type="SAM" id="MobiDB-lite"/>
    </source>
</evidence>